<dbReference type="AlphaFoldDB" id="X1RQE3"/>
<accession>X1RQE3</accession>
<reference evidence="1" key="1">
    <citation type="journal article" date="2014" name="Front. Microbiol.">
        <title>High frequency of phylogenetically diverse reductive dehalogenase-homologous genes in deep subseafloor sedimentary metagenomes.</title>
        <authorList>
            <person name="Kawai M."/>
            <person name="Futagami T."/>
            <person name="Toyoda A."/>
            <person name="Takaki Y."/>
            <person name="Nishi S."/>
            <person name="Hori S."/>
            <person name="Arai W."/>
            <person name="Tsubouchi T."/>
            <person name="Morono Y."/>
            <person name="Uchiyama I."/>
            <person name="Ito T."/>
            <person name="Fujiyama A."/>
            <person name="Inagaki F."/>
            <person name="Takami H."/>
        </authorList>
    </citation>
    <scope>NUCLEOTIDE SEQUENCE</scope>
    <source>
        <strain evidence="1">Expedition CK06-06</strain>
    </source>
</reference>
<dbReference type="EMBL" id="BARV01039536">
    <property type="protein sequence ID" value="GAI57734.1"/>
    <property type="molecule type" value="Genomic_DNA"/>
</dbReference>
<organism evidence="1">
    <name type="scientific">marine sediment metagenome</name>
    <dbReference type="NCBI Taxonomy" id="412755"/>
    <lineage>
        <taxon>unclassified sequences</taxon>
        <taxon>metagenomes</taxon>
        <taxon>ecological metagenomes</taxon>
    </lineage>
</organism>
<proteinExistence type="predicted"/>
<protein>
    <recommendedName>
        <fullName evidence="2">Zn-dependent metallo-hydrolase RNA specificity domain-containing protein</fullName>
    </recommendedName>
</protein>
<name>X1RQE3_9ZZZZ</name>
<sequence>DLFVVHGEQKVTELFAGVVRKNHHWNVSVPEYLDKIALS</sequence>
<gene>
    <name evidence="1" type="ORF">S06H3_60568</name>
</gene>
<evidence type="ECO:0000313" key="1">
    <source>
        <dbReference type="EMBL" id="GAI57734.1"/>
    </source>
</evidence>
<feature type="non-terminal residue" evidence="1">
    <location>
        <position position="1"/>
    </location>
</feature>
<comment type="caution">
    <text evidence="1">The sequence shown here is derived from an EMBL/GenBank/DDBJ whole genome shotgun (WGS) entry which is preliminary data.</text>
</comment>
<evidence type="ECO:0008006" key="2">
    <source>
        <dbReference type="Google" id="ProtNLM"/>
    </source>
</evidence>